<comment type="caution">
    <text evidence="1">The sequence shown here is derived from an EMBL/GenBank/DDBJ whole genome shotgun (WGS) entry which is preliminary data.</text>
</comment>
<protein>
    <submittedName>
        <fullName evidence="1">Uncharacterized protein</fullName>
    </submittedName>
</protein>
<proteinExistence type="predicted"/>
<evidence type="ECO:0000313" key="1">
    <source>
        <dbReference type="EMBL" id="MPN32742.1"/>
    </source>
</evidence>
<reference evidence="1" key="1">
    <citation type="submission" date="2019-08" db="EMBL/GenBank/DDBJ databases">
        <authorList>
            <person name="Kucharzyk K."/>
            <person name="Murdoch R.W."/>
            <person name="Higgins S."/>
            <person name="Loffler F."/>
        </authorList>
    </citation>
    <scope>NUCLEOTIDE SEQUENCE</scope>
</reference>
<dbReference type="EMBL" id="VSSQ01084912">
    <property type="protein sequence ID" value="MPN32742.1"/>
    <property type="molecule type" value="Genomic_DNA"/>
</dbReference>
<accession>A0A645H342</accession>
<sequence length="54" mass="6471">MASKEIRIALLKEEIEEFKKSMEYQYGESYMDYSEVTARIKVMEDMIQIISDQE</sequence>
<dbReference type="AlphaFoldDB" id="A0A645H342"/>
<name>A0A645H342_9ZZZZ</name>
<gene>
    <name evidence="1" type="ORF">SDC9_180222</name>
</gene>
<organism evidence="1">
    <name type="scientific">bioreactor metagenome</name>
    <dbReference type="NCBI Taxonomy" id="1076179"/>
    <lineage>
        <taxon>unclassified sequences</taxon>
        <taxon>metagenomes</taxon>
        <taxon>ecological metagenomes</taxon>
    </lineage>
</organism>